<protein>
    <recommendedName>
        <fullName evidence="3">DNA polymerase III subunit chi</fullName>
    </recommendedName>
</protein>
<dbReference type="STRING" id="170623.SAMN04244579_01768"/>
<gene>
    <name evidence="1" type="ORF">SAMN04244579_01768</name>
</gene>
<dbReference type="AlphaFoldDB" id="A0A1H6T2E5"/>
<sequence>MDSLKPKPETAHLLDDLQSIRDLLEEDLLPPLLTETLSADDIPLLSEIVPLDDEEEDEPYPAALPLHLKQSLHTEAQLILQEVVDDFVPQIEAELKRRLEARLERLLALHKP</sequence>
<accession>A0A1H6T2E5</accession>
<proteinExistence type="predicted"/>
<evidence type="ECO:0000313" key="1">
    <source>
        <dbReference type="EMBL" id="SEI72294.1"/>
    </source>
</evidence>
<dbReference type="RefSeq" id="WP_090898794.1">
    <property type="nucleotide sequence ID" value="NZ_FNYO01000017.1"/>
</dbReference>
<organism evidence="1 2">
    <name type="scientific">Azotobacter beijerinckii</name>
    <dbReference type="NCBI Taxonomy" id="170623"/>
    <lineage>
        <taxon>Bacteria</taxon>
        <taxon>Pseudomonadati</taxon>
        <taxon>Pseudomonadota</taxon>
        <taxon>Gammaproteobacteria</taxon>
        <taxon>Pseudomonadales</taxon>
        <taxon>Pseudomonadaceae</taxon>
        <taxon>Azotobacter</taxon>
    </lineage>
</organism>
<dbReference type="Proteomes" id="UP000199005">
    <property type="component" value="Unassembled WGS sequence"/>
</dbReference>
<reference evidence="1 2" key="1">
    <citation type="submission" date="2016-10" db="EMBL/GenBank/DDBJ databases">
        <authorList>
            <person name="de Groot N.N."/>
        </authorList>
    </citation>
    <scope>NUCLEOTIDE SEQUENCE [LARGE SCALE GENOMIC DNA]</scope>
    <source>
        <strain evidence="1 2">DSM 1041</strain>
    </source>
</reference>
<evidence type="ECO:0000313" key="2">
    <source>
        <dbReference type="Proteomes" id="UP000199005"/>
    </source>
</evidence>
<evidence type="ECO:0008006" key="3">
    <source>
        <dbReference type="Google" id="ProtNLM"/>
    </source>
</evidence>
<name>A0A1H6T2E5_9GAMM</name>
<dbReference type="EMBL" id="FNYO01000017">
    <property type="protein sequence ID" value="SEI72294.1"/>
    <property type="molecule type" value="Genomic_DNA"/>
</dbReference>